<feature type="non-terminal residue" evidence="3">
    <location>
        <position position="242"/>
    </location>
</feature>
<dbReference type="GO" id="GO:0030041">
    <property type="term" value="P:actin filament polymerization"/>
    <property type="evidence" value="ECO:0007669"/>
    <property type="project" value="TreeGrafter"/>
</dbReference>
<dbReference type="Proteomes" id="UP000053676">
    <property type="component" value="Unassembled WGS sequence"/>
</dbReference>
<dbReference type="SUPFAM" id="SSF48371">
    <property type="entry name" value="ARM repeat"/>
    <property type="match status" value="1"/>
</dbReference>
<dbReference type="EMBL" id="KI658935">
    <property type="protein sequence ID" value="ETN80811.1"/>
    <property type="molecule type" value="Genomic_DNA"/>
</dbReference>
<dbReference type="PANTHER" id="PTHR45691">
    <property type="entry name" value="PROTEIN DIAPHANOUS"/>
    <property type="match status" value="1"/>
</dbReference>
<accession>W2TI30</accession>
<evidence type="ECO:0000256" key="1">
    <source>
        <dbReference type="SAM" id="MobiDB-lite"/>
    </source>
</evidence>
<dbReference type="PANTHER" id="PTHR45691:SF6">
    <property type="entry name" value="PROTEIN DIAPHANOUS"/>
    <property type="match status" value="1"/>
</dbReference>
<dbReference type="GO" id="GO:0003779">
    <property type="term" value="F:actin binding"/>
    <property type="evidence" value="ECO:0007669"/>
    <property type="project" value="InterPro"/>
</dbReference>
<evidence type="ECO:0000259" key="2">
    <source>
        <dbReference type="SMART" id="SM01139"/>
    </source>
</evidence>
<dbReference type="Gene3D" id="1.10.238.150">
    <property type="entry name" value="Formin, FH3 diaphanous domain"/>
    <property type="match status" value="1"/>
</dbReference>
<protein>
    <submittedName>
        <fullName evidence="3">Diaphanous FH3 Domain</fullName>
    </submittedName>
</protein>
<feature type="domain" description="Formin FH3" evidence="2">
    <location>
        <begin position="1"/>
        <end position="142"/>
    </location>
</feature>
<gene>
    <name evidence="3" type="ORF">NECAME_08888</name>
</gene>
<feature type="region of interest" description="Disordered" evidence="1">
    <location>
        <begin position="217"/>
        <end position="242"/>
    </location>
</feature>
<dbReference type="Pfam" id="PF06367">
    <property type="entry name" value="Drf_FH3"/>
    <property type="match status" value="1"/>
</dbReference>
<dbReference type="InterPro" id="IPR016024">
    <property type="entry name" value="ARM-type_fold"/>
</dbReference>
<evidence type="ECO:0000313" key="3">
    <source>
        <dbReference type="EMBL" id="ETN80811.1"/>
    </source>
</evidence>
<dbReference type="GO" id="GO:0005884">
    <property type="term" value="C:actin filament"/>
    <property type="evidence" value="ECO:0007669"/>
    <property type="project" value="TreeGrafter"/>
</dbReference>
<reference evidence="4" key="1">
    <citation type="journal article" date="2014" name="Nat. Genet.">
        <title>Genome of the human hookworm Necator americanus.</title>
        <authorList>
            <person name="Tang Y.T."/>
            <person name="Gao X."/>
            <person name="Rosa B.A."/>
            <person name="Abubucker S."/>
            <person name="Hallsworth-Pepin K."/>
            <person name="Martin J."/>
            <person name="Tyagi R."/>
            <person name="Heizer E."/>
            <person name="Zhang X."/>
            <person name="Bhonagiri-Palsikar V."/>
            <person name="Minx P."/>
            <person name="Warren W.C."/>
            <person name="Wang Q."/>
            <person name="Zhan B."/>
            <person name="Hotez P.J."/>
            <person name="Sternberg P.W."/>
            <person name="Dougall A."/>
            <person name="Gaze S.T."/>
            <person name="Mulvenna J."/>
            <person name="Sotillo J."/>
            <person name="Ranganathan S."/>
            <person name="Rabelo E.M."/>
            <person name="Wilson R.K."/>
            <person name="Felgner P.L."/>
            <person name="Bethony J."/>
            <person name="Hawdon J.M."/>
            <person name="Gasser R.B."/>
            <person name="Loukas A."/>
            <person name="Mitreva M."/>
        </authorList>
    </citation>
    <scope>NUCLEOTIDE SEQUENCE [LARGE SCALE GENOMIC DNA]</scope>
</reference>
<keyword evidence="4" id="KW-1185">Reference proteome</keyword>
<dbReference type="STRING" id="51031.W2TI30"/>
<dbReference type="KEGG" id="nai:NECAME_08888"/>
<dbReference type="AlphaFoldDB" id="W2TI30"/>
<dbReference type="SMART" id="SM01139">
    <property type="entry name" value="Drf_FH3"/>
    <property type="match status" value="1"/>
</dbReference>
<dbReference type="InterPro" id="IPR051412">
    <property type="entry name" value="Formin_Homology_Diaphanous_sf"/>
</dbReference>
<dbReference type="OrthoDB" id="5870667at2759"/>
<name>W2TI30_NECAM</name>
<feature type="compositionally biased region" description="Pro residues" evidence="1">
    <location>
        <begin position="233"/>
        <end position="242"/>
    </location>
</feature>
<dbReference type="InterPro" id="IPR010472">
    <property type="entry name" value="FH3_dom"/>
</dbReference>
<organism evidence="3 4">
    <name type="scientific">Necator americanus</name>
    <name type="common">Human hookworm</name>
    <dbReference type="NCBI Taxonomy" id="51031"/>
    <lineage>
        <taxon>Eukaryota</taxon>
        <taxon>Metazoa</taxon>
        <taxon>Ecdysozoa</taxon>
        <taxon>Nematoda</taxon>
        <taxon>Chromadorea</taxon>
        <taxon>Rhabditida</taxon>
        <taxon>Rhabditina</taxon>
        <taxon>Rhabditomorpha</taxon>
        <taxon>Strongyloidea</taxon>
        <taxon>Ancylostomatidae</taxon>
        <taxon>Bunostominae</taxon>
        <taxon>Necator</taxon>
    </lineage>
</organism>
<sequence length="242" mass="27061">MALRSELMRDGFGKYIPNIVLLSKTDERIREVYSAFTSIQDDDFNELVSRFETLRGEYETLGGCFELLVSTSANTAVEPVLLSILQHFMLIPEDVSIRLSYFRLIENCVSEIVLHKNGVDPDFDSQFRFETPVNEIIDQLQDAEFSRKLEQAVQAKQEAVAKQMQYWQKLDEFRKEATLLRKHIANPNEPIPPATTCTIQQPVDQAIPSTSRLLAVEAGSNSSSLPPITGGPSAPPPPPPPG</sequence>
<proteinExistence type="predicted"/>
<evidence type="ECO:0000313" key="4">
    <source>
        <dbReference type="Proteomes" id="UP000053676"/>
    </source>
</evidence>